<dbReference type="Proteomes" id="UP000716322">
    <property type="component" value="Unassembled WGS sequence"/>
</dbReference>
<protein>
    <submittedName>
        <fullName evidence="2">Uncharacterized protein</fullName>
    </submittedName>
</protein>
<reference evidence="2 3" key="1">
    <citation type="submission" date="2020-03" db="EMBL/GenBank/DDBJ databases">
        <title>Genome sequence of strain Massilia sp. TW-1.</title>
        <authorList>
            <person name="Chaudhary D.K."/>
        </authorList>
    </citation>
    <scope>NUCLEOTIDE SEQUENCE [LARGE SCALE GENOMIC DNA]</scope>
    <source>
        <strain evidence="2 3">TW-1</strain>
    </source>
</reference>
<keyword evidence="1" id="KW-0732">Signal</keyword>
<sequence>MNIAKNMEFVFVAAAFVGVTMANAFAAPAAPLKVSARSAIVAKAPVFQAPMMTIVVVAKRPTVAQKAKRTATV</sequence>
<proteinExistence type="predicted"/>
<organism evidence="2 3">
    <name type="scientific">Telluria antibiotica</name>
    <dbReference type="NCBI Taxonomy" id="2717319"/>
    <lineage>
        <taxon>Bacteria</taxon>
        <taxon>Pseudomonadati</taxon>
        <taxon>Pseudomonadota</taxon>
        <taxon>Betaproteobacteria</taxon>
        <taxon>Burkholderiales</taxon>
        <taxon>Oxalobacteraceae</taxon>
        <taxon>Telluria group</taxon>
        <taxon>Telluria</taxon>
    </lineage>
</organism>
<evidence type="ECO:0000256" key="1">
    <source>
        <dbReference type="SAM" id="SignalP"/>
    </source>
</evidence>
<accession>A0ABX0PBL6</accession>
<dbReference type="RefSeq" id="WP_166858925.1">
    <property type="nucleotide sequence ID" value="NZ_JAAQOM010000005.1"/>
</dbReference>
<feature type="chain" id="PRO_5046364170" evidence="1">
    <location>
        <begin position="27"/>
        <end position="73"/>
    </location>
</feature>
<dbReference type="EMBL" id="JAAQOM010000005">
    <property type="protein sequence ID" value="NIA53949.1"/>
    <property type="molecule type" value="Genomic_DNA"/>
</dbReference>
<comment type="caution">
    <text evidence="2">The sequence shown here is derived from an EMBL/GenBank/DDBJ whole genome shotgun (WGS) entry which is preliminary data.</text>
</comment>
<feature type="signal peptide" evidence="1">
    <location>
        <begin position="1"/>
        <end position="26"/>
    </location>
</feature>
<keyword evidence="3" id="KW-1185">Reference proteome</keyword>
<gene>
    <name evidence="2" type="ORF">HAV22_09865</name>
</gene>
<evidence type="ECO:0000313" key="3">
    <source>
        <dbReference type="Proteomes" id="UP000716322"/>
    </source>
</evidence>
<name>A0ABX0PBL6_9BURK</name>
<evidence type="ECO:0000313" key="2">
    <source>
        <dbReference type="EMBL" id="NIA53949.1"/>
    </source>
</evidence>